<dbReference type="PANTHER" id="PTHR43547">
    <property type="entry name" value="TWO-COMPONENT HISTIDINE KINASE"/>
    <property type="match status" value="1"/>
</dbReference>
<dbReference type="GO" id="GO:0000155">
    <property type="term" value="F:phosphorelay sensor kinase activity"/>
    <property type="evidence" value="ECO:0007669"/>
    <property type="project" value="InterPro"/>
</dbReference>
<feature type="domain" description="Response regulatory" evidence="6">
    <location>
        <begin position="8"/>
        <end position="124"/>
    </location>
</feature>
<dbReference type="PANTHER" id="PTHR43547:SF2">
    <property type="entry name" value="HYBRID SIGNAL TRANSDUCTION HISTIDINE KINASE C"/>
    <property type="match status" value="1"/>
</dbReference>
<dbReference type="InterPro" id="IPR005467">
    <property type="entry name" value="His_kinase_dom"/>
</dbReference>
<accession>A0AAE3XNK6</accession>
<evidence type="ECO:0000256" key="1">
    <source>
        <dbReference type="ARBA" id="ARBA00000085"/>
    </source>
</evidence>
<dbReference type="InterPro" id="IPR036097">
    <property type="entry name" value="HisK_dim/P_sf"/>
</dbReference>
<evidence type="ECO:0000313" key="8">
    <source>
        <dbReference type="Proteomes" id="UP001185092"/>
    </source>
</evidence>
<dbReference type="SMART" id="SM00448">
    <property type="entry name" value="REC"/>
    <property type="match status" value="1"/>
</dbReference>
<feature type="domain" description="Histidine kinase" evidence="5">
    <location>
        <begin position="146"/>
        <end position="365"/>
    </location>
</feature>
<comment type="caution">
    <text evidence="7">The sequence shown here is derived from an EMBL/GenBank/DDBJ whole genome shotgun (WGS) entry which is preliminary data.</text>
</comment>
<comment type="catalytic activity">
    <reaction evidence="1">
        <text>ATP + protein L-histidine = ADP + protein N-phospho-L-histidine.</text>
        <dbReference type="EC" id="2.7.13.3"/>
    </reaction>
</comment>
<dbReference type="CDD" id="cd19920">
    <property type="entry name" value="REC_PA4781-like"/>
    <property type="match status" value="1"/>
</dbReference>
<evidence type="ECO:0000256" key="2">
    <source>
        <dbReference type="ARBA" id="ARBA00012438"/>
    </source>
</evidence>
<protein>
    <recommendedName>
        <fullName evidence="2">histidine kinase</fullName>
        <ecNumber evidence="2">2.7.13.3</ecNumber>
    </recommendedName>
</protein>
<dbReference type="InterPro" id="IPR011006">
    <property type="entry name" value="CheY-like_superfamily"/>
</dbReference>
<organism evidence="7 8">
    <name type="scientific">Aureibacter tunicatorum</name>
    <dbReference type="NCBI Taxonomy" id="866807"/>
    <lineage>
        <taxon>Bacteria</taxon>
        <taxon>Pseudomonadati</taxon>
        <taxon>Bacteroidota</taxon>
        <taxon>Cytophagia</taxon>
        <taxon>Cytophagales</taxon>
        <taxon>Persicobacteraceae</taxon>
        <taxon>Aureibacter</taxon>
    </lineage>
</organism>
<dbReference type="InterPro" id="IPR036890">
    <property type="entry name" value="HATPase_C_sf"/>
</dbReference>
<dbReference type="SUPFAM" id="SSF52172">
    <property type="entry name" value="CheY-like"/>
    <property type="match status" value="1"/>
</dbReference>
<keyword evidence="8" id="KW-1185">Reference proteome</keyword>
<dbReference type="SMART" id="SM00387">
    <property type="entry name" value="HATPase_c"/>
    <property type="match status" value="1"/>
</dbReference>
<dbReference type="InterPro" id="IPR003594">
    <property type="entry name" value="HATPase_dom"/>
</dbReference>
<gene>
    <name evidence="7" type="ORF">HNQ88_002212</name>
</gene>
<keyword evidence="7" id="KW-0418">Kinase</keyword>
<evidence type="ECO:0000256" key="4">
    <source>
        <dbReference type="PROSITE-ProRule" id="PRU00169"/>
    </source>
</evidence>
<dbReference type="Gene3D" id="3.40.50.2300">
    <property type="match status" value="1"/>
</dbReference>
<dbReference type="PROSITE" id="PS50109">
    <property type="entry name" value="HIS_KIN"/>
    <property type="match status" value="1"/>
</dbReference>
<dbReference type="CDD" id="cd00075">
    <property type="entry name" value="HATPase"/>
    <property type="match status" value="1"/>
</dbReference>
<dbReference type="PROSITE" id="PS50110">
    <property type="entry name" value="RESPONSE_REGULATORY"/>
    <property type="match status" value="1"/>
</dbReference>
<evidence type="ECO:0000313" key="7">
    <source>
        <dbReference type="EMBL" id="MDR6239175.1"/>
    </source>
</evidence>
<keyword evidence="7" id="KW-0808">Transferase</keyword>
<dbReference type="SUPFAM" id="SSF47384">
    <property type="entry name" value="Homodimeric domain of signal transducing histidine kinase"/>
    <property type="match status" value="1"/>
</dbReference>
<dbReference type="SUPFAM" id="SSF55874">
    <property type="entry name" value="ATPase domain of HSP90 chaperone/DNA topoisomerase II/histidine kinase"/>
    <property type="match status" value="1"/>
</dbReference>
<dbReference type="Pfam" id="PF00072">
    <property type="entry name" value="Response_reg"/>
    <property type="match status" value="1"/>
</dbReference>
<proteinExistence type="predicted"/>
<dbReference type="RefSeq" id="WP_309938740.1">
    <property type="nucleotide sequence ID" value="NZ_AP025305.1"/>
</dbReference>
<dbReference type="Gene3D" id="3.30.565.10">
    <property type="entry name" value="Histidine kinase-like ATPase, C-terminal domain"/>
    <property type="match status" value="1"/>
</dbReference>
<dbReference type="AlphaFoldDB" id="A0AAE3XNK6"/>
<keyword evidence="3 4" id="KW-0597">Phosphoprotein</keyword>
<dbReference type="EC" id="2.7.13.3" evidence="2"/>
<dbReference type="Proteomes" id="UP001185092">
    <property type="component" value="Unassembled WGS sequence"/>
</dbReference>
<dbReference type="InterPro" id="IPR001789">
    <property type="entry name" value="Sig_transdc_resp-reg_receiver"/>
</dbReference>
<reference evidence="7" key="1">
    <citation type="submission" date="2023-07" db="EMBL/GenBank/DDBJ databases">
        <title>Genomic Encyclopedia of Type Strains, Phase IV (KMG-IV): sequencing the most valuable type-strain genomes for metagenomic binning, comparative biology and taxonomic classification.</title>
        <authorList>
            <person name="Goeker M."/>
        </authorList>
    </citation>
    <scope>NUCLEOTIDE SEQUENCE</scope>
    <source>
        <strain evidence="7">DSM 26174</strain>
    </source>
</reference>
<evidence type="ECO:0000259" key="6">
    <source>
        <dbReference type="PROSITE" id="PS50110"/>
    </source>
</evidence>
<evidence type="ECO:0000259" key="5">
    <source>
        <dbReference type="PROSITE" id="PS50109"/>
    </source>
</evidence>
<dbReference type="PRINTS" id="PR00344">
    <property type="entry name" value="BCTRLSENSOR"/>
</dbReference>
<name>A0AAE3XNK6_9BACT</name>
<evidence type="ECO:0000256" key="3">
    <source>
        <dbReference type="ARBA" id="ARBA00022553"/>
    </source>
</evidence>
<dbReference type="EMBL" id="JAVDQD010000002">
    <property type="protein sequence ID" value="MDR6239175.1"/>
    <property type="molecule type" value="Genomic_DNA"/>
</dbReference>
<dbReference type="InterPro" id="IPR004358">
    <property type="entry name" value="Sig_transdc_His_kin-like_C"/>
</dbReference>
<feature type="modified residue" description="4-aspartylphosphate" evidence="4">
    <location>
        <position position="57"/>
    </location>
</feature>
<dbReference type="Pfam" id="PF02518">
    <property type="entry name" value="HATPase_c"/>
    <property type="match status" value="1"/>
</dbReference>
<sequence>MNTNSTPKILIIDDISQNVQIAANILKDDNYNITYALSGRMALEKMKRISIDLILLDIMMPDMNGFELCSILKANPETSEIPIIFLTAKADIDNISKGFSLGAVDYITKPFNGNELRARVKTHLNLKQAKESLEQANFFKNQLLSIIGHDLRGLVGNTNTLFQMAELTFEKSPEKAKKFLSLGKESAANILVTLENLLEWGRIDNLDSNFDLRKNNILESINCCVVLLKNIAKNKNINIIVKQNCESDFALFDKRMIDTVIRNLIANAIKFSKEDSEIHLTVKDQESYLEVTVKDYGIGMTESKLSQINDFGKAATSEDGTSGEVGFGLGMQIVNKFLEQHDTKLKVTSQLDQGTSCIFKLQKATHMHQQLL</sequence>